<evidence type="ECO:0000256" key="1">
    <source>
        <dbReference type="ARBA" id="ARBA00022448"/>
    </source>
</evidence>
<feature type="transmembrane region" description="Helical" evidence="3">
    <location>
        <begin position="27"/>
        <end position="50"/>
    </location>
</feature>
<keyword evidence="3" id="KW-1133">Transmembrane helix</keyword>
<dbReference type="InterPro" id="IPR036366">
    <property type="entry name" value="PGBDSf"/>
</dbReference>
<evidence type="ECO:0000313" key="6">
    <source>
        <dbReference type="Proteomes" id="UP001500831"/>
    </source>
</evidence>
<keyword evidence="6" id="KW-1185">Reference proteome</keyword>
<feature type="region of interest" description="Disordered" evidence="2">
    <location>
        <begin position="81"/>
        <end position="107"/>
    </location>
</feature>
<name>A0ABN3VQH1_9ACTN</name>
<dbReference type="InterPro" id="IPR002477">
    <property type="entry name" value="Peptidoglycan-bd-like"/>
</dbReference>
<evidence type="ECO:0000256" key="3">
    <source>
        <dbReference type="SAM" id="Phobius"/>
    </source>
</evidence>
<dbReference type="PANTHER" id="PTHR30097:SF4">
    <property type="entry name" value="SLR6042 PROTEIN"/>
    <property type="match status" value="1"/>
</dbReference>
<dbReference type="InterPro" id="IPR036365">
    <property type="entry name" value="PGBD-like_sf"/>
</dbReference>
<evidence type="ECO:0000259" key="4">
    <source>
        <dbReference type="Pfam" id="PF01471"/>
    </source>
</evidence>
<keyword evidence="3" id="KW-0812">Transmembrane</keyword>
<dbReference type="Proteomes" id="UP001500831">
    <property type="component" value="Unassembled WGS sequence"/>
</dbReference>
<dbReference type="Gene3D" id="2.40.420.20">
    <property type="match status" value="1"/>
</dbReference>
<keyword evidence="3" id="KW-0472">Membrane</keyword>
<dbReference type="EMBL" id="BAAAVI010000004">
    <property type="protein sequence ID" value="GAA2850244.1"/>
    <property type="molecule type" value="Genomic_DNA"/>
</dbReference>
<accession>A0ABN3VQH1</accession>
<dbReference type="Gene3D" id="1.10.101.10">
    <property type="entry name" value="PGBD-like superfamily/PGBD"/>
    <property type="match status" value="1"/>
</dbReference>
<comment type="caution">
    <text evidence="5">The sequence shown here is derived from an EMBL/GenBank/DDBJ whole genome shotgun (WGS) entry which is preliminary data.</text>
</comment>
<evidence type="ECO:0000256" key="2">
    <source>
        <dbReference type="SAM" id="MobiDB-lite"/>
    </source>
</evidence>
<feature type="domain" description="Peptidoglycan binding-like" evidence="4">
    <location>
        <begin position="144"/>
        <end position="191"/>
    </location>
</feature>
<dbReference type="SUPFAM" id="SSF47090">
    <property type="entry name" value="PGBD-like"/>
    <property type="match status" value="1"/>
</dbReference>
<dbReference type="PANTHER" id="PTHR30097">
    <property type="entry name" value="CATION EFFLUX SYSTEM PROTEIN CUSB"/>
    <property type="match status" value="1"/>
</dbReference>
<dbReference type="InterPro" id="IPR051909">
    <property type="entry name" value="MFP_Cation_Efflux"/>
</dbReference>
<dbReference type="RefSeq" id="WP_344967881.1">
    <property type="nucleotide sequence ID" value="NZ_BAAAVI010000004.1"/>
</dbReference>
<reference evidence="5 6" key="1">
    <citation type="journal article" date="2019" name="Int. J. Syst. Evol. Microbiol.">
        <title>The Global Catalogue of Microorganisms (GCM) 10K type strain sequencing project: providing services to taxonomists for standard genome sequencing and annotation.</title>
        <authorList>
            <consortium name="The Broad Institute Genomics Platform"/>
            <consortium name="The Broad Institute Genome Sequencing Center for Infectious Disease"/>
            <person name="Wu L."/>
            <person name="Ma J."/>
        </authorList>
    </citation>
    <scope>NUCLEOTIDE SEQUENCE [LARGE SCALE GENOMIC DNA]</scope>
    <source>
        <strain evidence="5 6">JCM 6242</strain>
    </source>
</reference>
<dbReference type="Pfam" id="PF01471">
    <property type="entry name" value="PG_binding_1"/>
    <property type="match status" value="1"/>
</dbReference>
<organism evidence="5 6">
    <name type="scientific">Streptosporangium fragile</name>
    <dbReference type="NCBI Taxonomy" id="46186"/>
    <lineage>
        <taxon>Bacteria</taxon>
        <taxon>Bacillati</taxon>
        <taxon>Actinomycetota</taxon>
        <taxon>Actinomycetes</taxon>
        <taxon>Streptosporangiales</taxon>
        <taxon>Streptosporangiaceae</taxon>
        <taxon>Streptosporangium</taxon>
    </lineage>
</organism>
<sequence length="378" mass="38843">MGGAAVEERAPAEEVRPRRRGRGGGRVAAAVVVVAAGAVTAAVTAAAFGLGGGPVGGTAQSALPPKTTQVTRETLTDARSADGELGYGPATAATSRLPGTLTRLPDTGERITRGETLYEVDGRPVTLMYGSMPAYRALQPGTEGRDVEQLERNLSALGYSGFTVDEEYTYATAEAVGQWQEDRGLDETGVVELGRVVFAPRAVRVDSLQAGKGDPTAPGRKVLSYTGTTKAVTVELDAADQRLAKKGAKVTVTLPDDTTVNGRVDEVTTVIEPGDGPGDDPQTKVEVVVELTGKKARKAADAYALASVDVSFTAGTRENVLTVPVAALLALQEGGFGVEVVTGSTSAYVPVRTGLFAGGQVEISGDGITEGTTVGIPK</sequence>
<gene>
    <name evidence="5" type="ORF">GCM10010517_07700</name>
</gene>
<proteinExistence type="predicted"/>
<feature type="compositionally biased region" description="Basic and acidic residues" evidence="2">
    <location>
        <begin position="1"/>
        <end position="16"/>
    </location>
</feature>
<protein>
    <submittedName>
        <fullName evidence="5">Peptidoglycan-binding protein</fullName>
    </submittedName>
</protein>
<keyword evidence="1" id="KW-0813">Transport</keyword>
<feature type="region of interest" description="Disordered" evidence="2">
    <location>
        <begin position="1"/>
        <end position="23"/>
    </location>
</feature>
<evidence type="ECO:0000313" key="5">
    <source>
        <dbReference type="EMBL" id="GAA2850244.1"/>
    </source>
</evidence>